<proteinExistence type="predicted"/>
<sequence length="71" mass="7944">MSAAPSPMPINTTFKPSFTQLTLSRRLPKPSLLLPCSNRALFLSCKWISAADTSSHRISEQFLGESFFKVR</sequence>
<evidence type="ECO:0000313" key="1">
    <source>
        <dbReference type="EMBL" id="OMP08018.1"/>
    </source>
</evidence>
<protein>
    <submittedName>
        <fullName evidence="1">Uncharacterized protein</fullName>
    </submittedName>
</protein>
<dbReference type="AlphaFoldDB" id="A0A1R3KLY1"/>
<organism evidence="1 2">
    <name type="scientific">Corchorus olitorius</name>
    <dbReference type="NCBI Taxonomy" id="93759"/>
    <lineage>
        <taxon>Eukaryota</taxon>
        <taxon>Viridiplantae</taxon>
        <taxon>Streptophyta</taxon>
        <taxon>Embryophyta</taxon>
        <taxon>Tracheophyta</taxon>
        <taxon>Spermatophyta</taxon>
        <taxon>Magnoliopsida</taxon>
        <taxon>eudicotyledons</taxon>
        <taxon>Gunneridae</taxon>
        <taxon>Pentapetalae</taxon>
        <taxon>rosids</taxon>
        <taxon>malvids</taxon>
        <taxon>Malvales</taxon>
        <taxon>Malvaceae</taxon>
        <taxon>Grewioideae</taxon>
        <taxon>Apeibeae</taxon>
        <taxon>Corchorus</taxon>
    </lineage>
</organism>
<gene>
    <name evidence="1" type="ORF">COLO4_06849</name>
</gene>
<reference evidence="2" key="1">
    <citation type="submission" date="2013-09" db="EMBL/GenBank/DDBJ databases">
        <title>Corchorus olitorius genome sequencing.</title>
        <authorList>
            <person name="Alam M."/>
            <person name="Haque M.S."/>
            <person name="Islam M.S."/>
            <person name="Emdad E.M."/>
            <person name="Islam M.M."/>
            <person name="Ahmed B."/>
            <person name="Halim A."/>
            <person name="Hossen Q.M.M."/>
            <person name="Hossain M.Z."/>
            <person name="Ahmed R."/>
            <person name="Khan M.M."/>
            <person name="Islam R."/>
            <person name="Rashid M.M."/>
            <person name="Khan S.A."/>
            <person name="Rahman M.S."/>
            <person name="Alam M."/>
            <person name="Yahiya A.S."/>
            <person name="Khan M.S."/>
            <person name="Azam M.S."/>
            <person name="Haque T."/>
            <person name="Lashkar M.Z.H."/>
            <person name="Akhand A.I."/>
            <person name="Morshed G."/>
            <person name="Roy S."/>
            <person name="Uddin K.S."/>
            <person name="Rabeya T."/>
            <person name="Hossain A.S."/>
            <person name="Chowdhury A."/>
            <person name="Snigdha A.R."/>
            <person name="Mortoza M.S."/>
            <person name="Matin S.A."/>
            <person name="Hoque S.M.E."/>
            <person name="Islam M.K."/>
            <person name="Roy D.K."/>
            <person name="Haider R."/>
            <person name="Moosa M.M."/>
            <person name="Elias S.M."/>
            <person name="Hasan A.M."/>
            <person name="Jahan S."/>
            <person name="Shafiuddin M."/>
            <person name="Mahmood N."/>
            <person name="Shommy N.S."/>
        </authorList>
    </citation>
    <scope>NUCLEOTIDE SEQUENCE [LARGE SCALE GENOMIC DNA]</scope>
    <source>
        <strain evidence="2">cv. O-4</strain>
    </source>
</reference>
<keyword evidence="2" id="KW-1185">Reference proteome</keyword>
<dbReference type="EMBL" id="AWUE01012949">
    <property type="protein sequence ID" value="OMP08018.1"/>
    <property type="molecule type" value="Genomic_DNA"/>
</dbReference>
<accession>A0A1R3KLY1</accession>
<evidence type="ECO:0000313" key="2">
    <source>
        <dbReference type="Proteomes" id="UP000187203"/>
    </source>
</evidence>
<comment type="caution">
    <text evidence="1">The sequence shown here is derived from an EMBL/GenBank/DDBJ whole genome shotgun (WGS) entry which is preliminary data.</text>
</comment>
<name>A0A1R3KLY1_9ROSI</name>
<dbReference type="Proteomes" id="UP000187203">
    <property type="component" value="Unassembled WGS sequence"/>
</dbReference>